<evidence type="ECO:0000256" key="1">
    <source>
        <dbReference type="ARBA" id="ARBA00009481"/>
    </source>
</evidence>
<comment type="caution">
    <text evidence="5">The sequence shown here is derived from an EMBL/GenBank/DDBJ whole genome shotgun (WGS) entry which is preliminary data.</text>
</comment>
<accession>A0ABQ4Q3D5</accession>
<keyword evidence="6" id="KW-1185">Reference proteome</keyword>
<evidence type="ECO:0000313" key="5">
    <source>
        <dbReference type="EMBL" id="GIZ51613.1"/>
    </source>
</evidence>
<dbReference type="RefSeq" id="WP_220807777.1">
    <property type="nucleotide sequence ID" value="NZ_BPMK01000006.1"/>
</dbReference>
<dbReference type="Gene3D" id="3.40.50.2000">
    <property type="entry name" value="Glycogen Phosphorylase B"/>
    <property type="match status" value="2"/>
</dbReference>
<dbReference type="EMBL" id="BPMK01000006">
    <property type="protein sequence ID" value="GIZ51613.1"/>
    <property type="molecule type" value="Genomic_DNA"/>
</dbReference>
<evidence type="ECO:0000259" key="4">
    <source>
        <dbReference type="Pfam" id="PF13579"/>
    </source>
</evidence>
<evidence type="ECO:0000256" key="3">
    <source>
        <dbReference type="ARBA" id="ARBA00022679"/>
    </source>
</evidence>
<sequence>MRILLLTRYSRMGASSRVRSLQYAEALRQMGVEVHACSLLDDDYLRARYAGQRISLMRLGDAYLRRLRLLLRASRFDVVWIEKELFPNWPAWFEALLAKAGVPYLVDYDDAIFHGYALSSNPLKRLLRNKIDHVMRRASLVVGGNRYLLDHATRAGAARVALLPTVIDIRRYTVAPDTAPAGRPVIGWIGSPTSAQYLGALLPVLARLRERFDFEFAVVGAELDTSRYPFMRCIRWQEQTEVDEIRRFDVGVMPLPDGPWEQGKCGYKLIQYMACGKPAVASPVGVNADIVKDGVTGYLAATDAQWLDALSRLLGDAPLRRCMGMRAREAAEQRYCLQVTAPQLLALLESVAQRGKERACAA</sequence>
<proteinExistence type="inferred from homology"/>
<evidence type="ECO:0000313" key="6">
    <source>
        <dbReference type="Proteomes" id="UP000887222"/>
    </source>
</evidence>
<dbReference type="PANTHER" id="PTHR12526:SF640">
    <property type="entry name" value="COLANIC ACID BIOSYNTHESIS GLYCOSYLTRANSFERASE WCAL-RELATED"/>
    <property type="match status" value="1"/>
</dbReference>
<feature type="domain" description="Glycosyltransferase subfamily 4-like N-terminal" evidence="4">
    <location>
        <begin position="18"/>
        <end position="164"/>
    </location>
</feature>
<name>A0ABQ4Q3D5_9BURK</name>
<organism evidence="5 6">
    <name type="scientific">Noviherbaspirillum aridicola</name>
    <dbReference type="NCBI Taxonomy" id="2849687"/>
    <lineage>
        <taxon>Bacteria</taxon>
        <taxon>Pseudomonadati</taxon>
        <taxon>Pseudomonadota</taxon>
        <taxon>Betaproteobacteria</taxon>
        <taxon>Burkholderiales</taxon>
        <taxon>Oxalobacteraceae</taxon>
        <taxon>Noviherbaspirillum</taxon>
    </lineage>
</organism>
<dbReference type="PANTHER" id="PTHR12526">
    <property type="entry name" value="GLYCOSYLTRANSFERASE"/>
    <property type="match status" value="1"/>
</dbReference>
<dbReference type="InterPro" id="IPR028098">
    <property type="entry name" value="Glyco_trans_4-like_N"/>
</dbReference>
<dbReference type="GO" id="GO:0016740">
    <property type="term" value="F:transferase activity"/>
    <property type="evidence" value="ECO:0007669"/>
    <property type="project" value="UniProtKB-KW"/>
</dbReference>
<dbReference type="Pfam" id="PF13579">
    <property type="entry name" value="Glyco_trans_4_4"/>
    <property type="match status" value="1"/>
</dbReference>
<evidence type="ECO:0000256" key="2">
    <source>
        <dbReference type="ARBA" id="ARBA00022676"/>
    </source>
</evidence>
<dbReference type="CDD" id="cd03801">
    <property type="entry name" value="GT4_PimA-like"/>
    <property type="match status" value="1"/>
</dbReference>
<protein>
    <submittedName>
        <fullName evidence="5">Glycosyl transferase</fullName>
    </submittedName>
</protein>
<dbReference type="SUPFAM" id="SSF53756">
    <property type="entry name" value="UDP-Glycosyltransferase/glycogen phosphorylase"/>
    <property type="match status" value="1"/>
</dbReference>
<dbReference type="Proteomes" id="UP000887222">
    <property type="component" value="Unassembled WGS sequence"/>
</dbReference>
<dbReference type="Pfam" id="PF13692">
    <property type="entry name" value="Glyco_trans_1_4"/>
    <property type="match status" value="1"/>
</dbReference>
<comment type="similarity">
    <text evidence="1">Belongs to the glycosyltransferase group 1 family. Glycosyltransferase 4 subfamily.</text>
</comment>
<reference evidence="5 6" key="1">
    <citation type="journal article" date="2022" name="Int. J. Syst. Evol. Microbiol.">
        <title>Noviherbaspirillum aridicola sp. nov., isolated from an arid soil in Pakistan.</title>
        <authorList>
            <person name="Khan I.U."/>
            <person name="Saqib M."/>
            <person name="Amin A."/>
            <person name="Hussain F."/>
            <person name="Li L."/>
            <person name="Liu Y.H."/>
            <person name="Fang B.Z."/>
            <person name="Ahmed I."/>
            <person name="Li W.J."/>
        </authorList>
    </citation>
    <scope>NUCLEOTIDE SEQUENCE [LARGE SCALE GENOMIC DNA]</scope>
    <source>
        <strain evidence="5 6">NCCP-691</strain>
    </source>
</reference>
<gene>
    <name evidence="5" type="ORF">NCCP691_16270</name>
</gene>
<keyword evidence="2" id="KW-0328">Glycosyltransferase</keyword>
<keyword evidence="3 5" id="KW-0808">Transferase</keyword>